<name>A0A2A8D4D3_9MICC</name>
<evidence type="ECO:0000256" key="2">
    <source>
        <dbReference type="RuleBase" id="RU362080"/>
    </source>
</evidence>
<gene>
    <name evidence="5" type="ORF">CRM92_08830</name>
    <name evidence="4" type="ORF">HXO56_09165</name>
</gene>
<evidence type="ECO:0000313" key="6">
    <source>
        <dbReference type="Proteomes" id="UP000219947"/>
    </source>
</evidence>
<reference evidence="5" key="1">
    <citation type="submission" date="2017-10" db="EMBL/GenBank/DDBJ databases">
        <title>Kefir isolates.</title>
        <authorList>
            <person name="Kim Y."/>
            <person name="Blasche S."/>
        </authorList>
    </citation>
    <scope>NUCLEOTIDE SEQUENCE [LARGE SCALE GENOMIC DNA]</scope>
    <source>
        <strain evidence="5">OG2-2</strain>
    </source>
</reference>
<sequence>MTTTVSAREFNQNASAALRLAAEEPVFITKRGTPTNVILSIEDYQRLAQPQPRRSLADALSTMSAEAGEIDFDIDREPSIPNPHREVDFAEDGDFFGSEEN</sequence>
<dbReference type="SUPFAM" id="SSF143120">
    <property type="entry name" value="YefM-like"/>
    <property type="match status" value="1"/>
</dbReference>
<proteinExistence type="inferred from homology"/>
<dbReference type="InterPro" id="IPR006442">
    <property type="entry name" value="Antitoxin_Phd/YefM"/>
</dbReference>
<dbReference type="Proteomes" id="UP000219947">
    <property type="component" value="Unassembled WGS sequence"/>
</dbReference>
<evidence type="ECO:0000256" key="3">
    <source>
        <dbReference type="SAM" id="MobiDB-lite"/>
    </source>
</evidence>
<dbReference type="Proteomes" id="UP000769484">
    <property type="component" value="Unassembled WGS sequence"/>
</dbReference>
<comment type="function">
    <text evidence="2">Antitoxin component of a type II toxin-antitoxin (TA) system.</text>
</comment>
<dbReference type="NCBIfam" id="TIGR01552">
    <property type="entry name" value="phd_fam"/>
    <property type="match status" value="1"/>
</dbReference>
<dbReference type="Pfam" id="PF02604">
    <property type="entry name" value="PhdYeFM_antitox"/>
    <property type="match status" value="1"/>
</dbReference>
<feature type="compositionally biased region" description="Basic and acidic residues" evidence="3">
    <location>
        <begin position="74"/>
        <end position="88"/>
    </location>
</feature>
<dbReference type="EMBL" id="PDEV01000004">
    <property type="protein sequence ID" value="PEN15822.1"/>
    <property type="molecule type" value="Genomic_DNA"/>
</dbReference>
<feature type="compositionally biased region" description="Acidic residues" evidence="3">
    <location>
        <begin position="89"/>
        <end position="101"/>
    </location>
</feature>
<dbReference type="AlphaFoldDB" id="A0A2A8D4D3"/>
<dbReference type="EMBL" id="JABZXJ010000040">
    <property type="protein sequence ID" value="MBF1650236.1"/>
    <property type="molecule type" value="Genomic_DNA"/>
</dbReference>
<protein>
    <recommendedName>
        <fullName evidence="2">Antitoxin</fullName>
    </recommendedName>
</protein>
<comment type="caution">
    <text evidence="5">The sequence shown here is derived from an EMBL/GenBank/DDBJ whole genome shotgun (WGS) entry which is preliminary data.</text>
</comment>
<reference evidence="4" key="2">
    <citation type="submission" date="2020-04" db="EMBL/GenBank/DDBJ databases">
        <title>Deep metagenomics examines the oral microbiome during advanced dental caries in children, revealing novel taxa and co-occurrences with host molecules.</title>
        <authorList>
            <person name="Baker J.L."/>
            <person name="Morton J.T."/>
            <person name="Dinis M."/>
            <person name="Alvarez R."/>
            <person name="Tran N.C."/>
            <person name="Knight R."/>
            <person name="Edlund A."/>
        </authorList>
    </citation>
    <scope>NUCLEOTIDE SEQUENCE</scope>
    <source>
        <strain evidence="4">JCVI_47_bin.4</strain>
    </source>
</reference>
<dbReference type="InterPro" id="IPR036165">
    <property type="entry name" value="YefM-like_sf"/>
</dbReference>
<evidence type="ECO:0000256" key="1">
    <source>
        <dbReference type="ARBA" id="ARBA00009981"/>
    </source>
</evidence>
<keyword evidence="6" id="KW-1185">Reference proteome</keyword>
<comment type="similarity">
    <text evidence="1 2">Belongs to the phD/YefM antitoxin family.</text>
</comment>
<dbReference type="Gene3D" id="3.40.1620.10">
    <property type="entry name" value="YefM-like domain"/>
    <property type="match status" value="1"/>
</dbReference>
<feature type="region of interest" description="Disordered" evidence="3">
    <location>
        <begin position="74"/>
        <end position="101"/>
    </location>
</feature>
<dbReference type="RefSeq" id="WP_037231293.1">
    <property type="nucleotide sequence ID" value="NZ_CAUQVD010000015.1"/>
</dbReference>
<organism evidence="5 6">
    <name type="scientific">Rothia dentocariosa</name>
    <dbReference type="NCBI Taxonomy" id="2047"/>
    <lineage>
        <taxon>Bacteria</taxon>
        <taxon>Bacillati</taxon>
        <taxon>Actinomycetota</taxon>
        <taxon>Actinomycetes</taxon>
        <taxon>Micrococcales</taxon>
        <taxon>Micrococcaceae</taxon>
        <taxon>Rothia</taxon>
    </lineage>
</organism>
<evidence type="ECO:0000313" key="5">
    <source>
        <dbReference type="EMBL" id="PEN15822.1"/>
    </source>
</evidence>
<accession>A0A2A8D4D3</accession>
<evidence type="ECO:0000313" key="4">
    <source>
        <dbReference type="EMBL" id="MBF1650236.1"/>
    </source>
</evidence>